<dbReference type="AlphaFoldDB" id="A0A1B0A205"/>
<reference evidence="1" key="2">
    <citation type="submission" date="2020-05" db="UniProtKB">
        <authorList>
            <consortium name="EnsemblMetazoa"/>
        </authorList>
    </citation>
    <scope>IDENTIFICATION</scope>
    <source>
        <strain evidence="1">IAEA</strain>
    </source>
</reference>
<evidence type="ECO:0000313" key="2">
    <source>
        <dbReference type="Proteomes" id="UP000092445"/>
    </source>
</evidence>
<dbReference type="EnsemblMetazoa" id="GPAI032069-RA">
    <property type="protein sequence ID" value="GPAI032069-PA"/>
    <property type="gene ID" value="GPAI032069"/>
</dbReference>
<evidence type="ECO:0000313" key="1">
    <source>
        <dbReference type="EnsemblMetazoa" id="GPAI032069-PA"/>
    </source>
</evidence>
<dbReference type="Proteomes" id="UP000092445">
    <property type="component" value="Unassembled WGS sequence"/>
</dbReference>
<reference evidence="2" key="1">
    <citation type="submission" date="2014-03" db="EMBL/GenBank/DDBJ databases">
        <authorList>
            <person name="Aksoy S."/>
            <person name="Warren W."/>
            <person name="Wilson R.K."/>
        </authorList>
    </citation>
    <scope>NUCLEOTIDE SEQUENCE [LARGE SCALE GENOMIC DNA]</scope>
    <source>
        <strain evidence="2">IAEA</strain>
    </source>
</reference>
<dbReference type="VEuPathDB" id="VectorBase:GPAI032069"/>
<organism evidence="1 2">
    <name type="scientific">Glossina pallidipes</name>
    <name type="common">Tsetse fly</name>
    <dbReference type="NCBI Taxonomy" id="7398"/>
    <lineage>
        <taxon>Eukaryota</taxon>
        <taxon>Metazoa</taxon>
        <taxon>Ecdysozoa</taxon>
        <taxon>Arthropoda</taxon>
        <taxon>Hexapoda</taxon>
        <taxon>Insecta</taxon>
        <taxon>Pterygota</taxon>
        <taxon>Neoptera</taxon>
        <taxon>Endopterygota</taxon>
        <taxon>Diptera</taxon>
        <taxon>Brachycera</taxon>
        <taxon>Muscomorpha</taxon>
        <taxon>Hippoboscoidea</taxon>
        <taxon>Glossinidae</taxon>
        <taxon>Glossina</taxon>
    </lineage>
</organism>
<proteinExistence type="predicted"/>
<sequence>MRVIKFKFKSPTADSMPIIALLRRWELSCTGNCEPLAFIERAEELAEAYGIDKNRLRQCSPTTVPIHNNVITSTAGRVPASTFPATNAVTATTTATVTVAATTTTTTATVKPRRRPTAEPIAVQNAPPGNRLYIVIITK</sequence>
<keyword evidence="2" id="KW-1185">Reference proteome</keyword>
<name>A0A1B0A205_GLOPL</name>
<protein>
    <submittedName>
        <fullName evidence="1">Uncharacterized protein</fullName>
    </submittedName>
</protein>
<accession>A0A1B0A205</accession>